<name>A0A0F9QYX1_9ZZZZ</name>
<dbReference type="EMBL" id="LAZR01003442">
    <property type="protein sequence ID" value="KKN18286.1"/>
    <property type="molecule type" value="Genomic_DNA"/>
</dbReference>
<organism evidence="1">
    <name type="scientific">marine sediment metagenome</name>
    <dbReference type="NCBI Taxonomy" id="412755"/>
    <lineage>
        <taxon>unclassified sequences</taxon>
        <taxon>metagenomes</taxon>
        <taxon>ecological metagenomes</taxon>
    </lineage>
</organism>
<proteinExistence type="predicted"/>
<reference evidence="1" key="1">
    <citation type="journal article" date="2015" name="Nature">
        <title>Complex archaea that bridge the gap between prokaryotes and eukaryotes.</title>
        <authorList>
            <person name="Spang A."/>
            <person name="Saw J.H."/>
            <person name="Jorgensen S.L."/>
            <person name="Zaremba-Niedzwiedzka K."/>
            <person name="Martijn J."/>
            <person name="Lind A.E."/>
            <person name="van Eijk R."/>
            <person name="Schleper C."/>
            <person name="Guy L."/>
            <person name="Ettema T.J."/>
        </authorList>
    </citation>
    <scope>NUCLEOTIDE SEQUENCE</scope>
</reference>
<protein>
    <recommendedName>
        <fullName evidence="2">Schlafen AlbA-2 domain-containing protein</fullName>
    </recommendedName>
</protein>
<gene>
    <name evidence="1" type="ORF">LCGC14_0957290</name>
</gene>
<evidence type="ECO:0008006" key="2">
    <source>
        <dbReference type="Google" id="ProtNLM"/>
    </source>
</evidence>
<sequence>MSTNKTELKELLLEEESEYLDFKYDMYDILASNNNKKVQERTELLRDIISLVNIKRMDIEIDESYLIIGVDETNEKYNGKHKNINFIKNQTVIQLAQEYIEPSLIIEFKDFYLSGDRDNILISNKYDQNYDRILILILKRQKGIVYEFKKEIGNRYTGFERIGVSYTRDGSHKRRIKESERQQIREYTVVDLNVKFIENPINKKFKTIYEEKILDNKLSYVKKGLLSDFNKFNSNQNLDEITFIADVDYYITKLKDYIIRRNRYFKELNKIIYFGIRIKNESELILKEDDFFLGCGHHKECEFIEKKPIFEEKPPNRNNCFNKINTLHDIIRSTMPNLENLLVAPYVQTDSKNYYIHDDKKILEIHFDKLKQEFSYEISNIIIKMPNLDDISKLRIPLYITIGDPYKTITKYLDLSISYQ</sequence>
<evidence type="ECO:0000313" key="1">
    <source>
        <dbReference type="EMBL" id="KKN18286.1"/>
    </source>
</evidence>
<dbReference type="AlphaFoldDB" id="A0A0F9QYX1"/>
<accession>A0A0F9QYX1</accession>
<dbReference type="InterPro" id="IPR038461">
    <property type="entry name" value="Schlafen_AlbA_2_dom_sf"/>
</dbReference>
<comment type="caution">
    <text evidence="1">The sequence shown here is derived from an EMBL/GenBank/DDBJ whole genome shotgun (WGS) entry which is preliminary data.</text>
</comment>
<dbReference type="Gene3D" id="3.30.950.30">
    <property type="entry name" value="Schlafen, AAA domain"/>
    <property type="match status" value="1"/>
</dbReference>